<dbReference type="PANTHER" id="PTHR11373:SF32">
    <property type="entry name" value="DEOXYGUANOSINETRIPHOSPHATE TRIPHOSPHOHYDROLASE"/>
    <property type="match status" value="1"/>
</dbReference>
<evidence type="ECO:0000313" key="4">
    <source>
        <dbReference type="Proteomes" id="UP000248614"/>
    </source>
</evidence>
<proteinExistence type="predicted"/>
<dbReference type="InterPro" id="IPR050135">
    <property type="entry name" value="dGTPase-like"/>
</dbReference>
<dbReference type="InterPro" id="IPR027432">
    <property type="entry name" value="dGTP_triphosphohydrolase_C"/>
</dbReference>
<evidence type="ECO:0000259" key="2">
    <source>
        <dbReference type="SMART" id="SM00471"/>
    </source>
</evidence>
<reference evidence="3 4" key="1">
    <citation type="submission" date="2017-08" db="EMBL/GenBank/DDBJ databases">
        <title>Infants hospitalized years apart are colonized by the same room-sourced microbial strains.</title>
        <authorList>
            <person name="Brooks B."/>
            <person name="Olm M.R."/>
            <person name="Firek B.A."/>
            <person name="Baker R."/>
            <person name="Thomas B.C."/>
            <person name="Morowitz M.J."/>
            <person name="Banfield J.F."/>
        </authorList>
    </citation>
    <scope>NUCLEOTIDE SEQUENCE [LARGE SCALE GENOMIC DNA]</scope>
    <source>
        <strain evidence="3">S2_018_000_R3_110</strain>
    </source>
</reference>
<dbReference type="InterPro" id="IPR006261">
    <property type="entry name" value="dGTPase"/>
</dbReference>
<dbReference type="SUPFAM" id="SSF109604">
    <property type="entry name" value="HD-domain/PDEase-like"/>
    <property type="match status" value="1"/>
</dbReference>
<evidence type="ECO:0000256" key="1">
    <source>
        <dbReference type="ARBA" id="ARBA00022801"/>
    </source>
</evidence>
<dbReference type="InterPro" id="IPR023293">
    <property type="entry name" value="dGTP_triP_hydro_central_sf"/>
</dbReference>
<organism evidence="3 4">
    <name type="scientific">Sphingomonas hengshuiensis</name>
    <dbReference type="NCBI Taxonomy" id="1609977"/>
    <lineage>
        <taxon>Bacteria</taxon>
        <taxon>Pseudomonadati</taxon>
        <taxon>Pseudomonadota</taxon>
        <taxon>Alphaproteobacteria</taxon>
        <taxon>Sphingomonadales</taxon>
        <taxon>Sphingomonadaceae</taxon>
        <taxon>Sphingomonas</taxon>
    </lineage>
</organism>
<dbReference type="InterPro" id="IPR003607">
    <property type="entry name" value="HD/PDEase_dom"/>
</dbReference>
<protein>
    <submittedName>
        <fullName evidence="3">Deoxyguanosinetriphosphate triphosphohydrolase</fullName>
    </submittedName>
</protein>
<dbReference type="AlphaFoldDB" id="A0A2W4Z9B9"/>
<evidence type="ECO:0000313" key="3">
    <source>
        <dbReference type="EMBL" id="PZO78326.1"/>
    </source>
</evidence>
<dbReference type="SMART" id="SM00471">
    <property type="entry name" value="HDc"/>
    <property type="match status" value="1"/>
</dbReference>
<gene>
    <name evidence="3" type="ORF">DI632_06625</name>
</gene>
<comment type="caution">
    <text evidence="3">The sequence shown here is derived from an EMBL/GenBank/DDBJ whole genome shotgun (WGS) entry which is preliminary data.</text>
</comment>
<dbReference type="Gene3D" id="1.10.3210.10">
    <property type="entry name" value="Hypothetical protein af1432"/>
    <property type="match status" value="1"/>
</dbReference>
<dbReference type="Proteomes" id="UP000248614">
    <property type="component" value="Unassembled WGS sequence"/>
</dbReference>
<dbReference type="Gene3D" id="1.10.3550.10">
    <property type="entry name" value="eoxyguanosinetriphosphate triphosphohydrolase domain-like"/>
    <property type="match status" value="1"/>
</dbReference>
<feature type="domain" description="HD/PDEase" evidence="2">
    <location>
        <begin position="77"/>
        <end position="283"/>
    </location>
</feature>
<dbReference type="NCBIfam" id="TIGR01353">
    <property type="entry name" value="dGTP_triPase"/>
    <property type="match status" value="1"/>
</dbReference>
<accession>A0A2W4Z9B9</accession>
<keyword evidence="1 3" id="KW-0378">Hydrolase</keyword>
<name>A0A2W4Z9B9_9SPHN</name>
<sequence>MRSAGRRSRRRVIISTPSIWSDVRRRYDEAGKIVSERESSEGDRSIFQQDYDRLLFSSPVRRLADKTQVWPMDANDGVRTRLTHSHEVANLARSIATAVASASGGAAFGRQDLYRTIQPIVSAIGLSHDLGNPPFGHQGEVAMGSWFESRRSWIFSHEREGNGANELEEQVPANLITEFVDFDGNPQTMRVMGRLQTSHHNVGLDLTAATLAASLKYPVHADARDKDRDHIKKAGYFESERDIVEWVRAETGLEEGQRHPLTWIMEACDDIAYSVLDVDDLLKKGIISPDDVLTVLKHTAGVRDLSSVAKLEEKFIEVNDSPRRAEIRRDIKEQFVRAYMMKALIADAGDAYARNADAIMAFKFEKPIMQGNALCDVMKDIAKKYAFANPAVLHSEAIGAAAIDGLMSVFWSAIQNRKNPEDLMSKRLEARDSYAFSLISPNYLEAACREAKATGGGGRVRRYHELRLLTDMISGMTDGFAINTWRKLSDVPIIVRA</sequence>
<dbReference type="Gene3D" id="1.10.3410.10">
    <property type="entry name" value="putative deoxyguanosinetriphosphate triphosphohydrolase like domain"/>
    <property type="match status" value="1"/>
</dbReference>
<dbReference type="EMBL" id="QFNF01000012">
    <property type="protein sequence ID" value="PZO78326.1"/>
    <property type="molecule type" value="Genomic_DNA"/>
</dbReference>
<dbReference type="GO" id="GO:0006203">
    <property type="term" value="P:dGTP catabolic process"/>
    <property type="evidence" value="ECO:0007669"/>
    <property type="project" value="TreeGrafter"/>
</dbReference>
<dbReference type="GO" id="GO:0008832">
    <property type="term" value="F:dGTPase activity"/>
    <property type="evidence" value="ECO:0007669"/>
    <property type="project" value="TreeGrafter"/>
</dbReference>
<dbReference type="PANTHER" id="PTHR11373">
    <property type="entry name" value="DEOXYNUCLEOSIDE TRIPHOSPHATE TRIPHOSPHOHYDROLASE"/>
    <property type="match status" value="1"/>
</dbReference>